<evidence type="ECO:0000259" key="7">
    <source>
        <dbReference type="PROSITE" id="PS50949"/>
    </source>
</evidence>
<keyword evidence="2" id="KW-0808">Transferase</keyword>
<dbReference type="EMBL" id="SZON01002186">
    <property type="protein sequence ID" value="TKI88388.1"/>
    <property type="molecule type" value="Genomic_DNA"/>
</dbReference>
<comment type="caution">
    <text evidence="8">The sequence shown here is derived from an EMBL/GenBank/DDBJ whole genome shotgun (WGS) entry which is preliminary data.</text>
</comment>
<dbReference type="SMART" id="SM00345">
    <property type="entry name" value="HTH_GNTR"/>
    <property type="match status" value="1"/>
</dbReference>
<dbReference type="PRINTS" id="PR00035">
    <property type="entry name" value="HTHGNTR"/>
</dbReference>
<evidence type="ECO:0000256" key="5">
    <source>
        <dbReference type="ARBA" id="ARBA00023125"/>
    </source>
</evidence>
<reference evidence="8 9" key="1">
    <citation type="journal article" date="2019" name="Environ. Microbiol.">
        <title>An active ?-lactamase is a part of an orchestrated cell wall stress resistance network of Bacillus subtilis and related rhizosphere species.</title>
        <authorList>
            <person name="Bucher T."/>
            <person name="Keren-Paz A."/>
            <person name="Hausser J."/>
            <person name="Olender T."/>
            <person name="Cytryn E."/>
            <person name="Kolodkin-Gal I."/>
        </authorList>
    </citation>
    <scope>NUCLEOTIDE SEQUENCE [LARGE SCALE GENOMIC DNA]</scope>
    <source>
        <strain evidence="8 9">I5</strain>
    </source>
</reference>
<dbReference type="GO" id="GO:0003700">
    <property type="term" value="F:DNA-binding transcription factor activity"/>
    <property type="evidence" value="ECO:0007669"/>
    <property type="project" value="InterPro"/>
</dbReference>
<dbReference type="SUPFAM" id="SSF46785">
    <property type="entry name" value="Winged helix' DNA-binding domain"/>
    <property type="match status" value="1"/>
</dbReference>
<dbReference type="PANTHER" id="PTHR46577">
    <property type="entry name" value="HTH-TYPE TRANSCRIPTIONAL REGULATORY PROTEIN GABR"/>
    <property type="match status" value="1"/>
</dbReference>
<keyword evidence="5" id="KW-0238">DNA-binding</keyword>
<dbReference type="InterPro" id="IPR036388">
    <property type="entry name" value="WH-like_DNA-bd_sf"/>
</dbReference>
<dbReference type="Proteomes" id="UP000305222">
    <property type="component" value="Unassembled WGS sequence"/>
</dbReference>
<keyword evidence="6" id="KW-0804">Transcription</keyword>
<sequence length="99" mass="11174">MKREISHGSLHAGTRLPSHRNLAVQLNVSRITVESAYQQLQAEGYVESKPKRGIFVTEVDIDVIQKKQQIASNSANNKENEQYDYDCSQGLIDQKAFPI</sequence>
<feature type="non-terminal residue" evidence="8">
    <location>
        <position position="99"/>
    </location>
</feature>
<dbReference type="InterPro" id="IPR000524">
    <property type="entry name" value="Tscrpt_reg_HTH_GntR"/>
</dbReference>
<accession>A0A4U3AKA1</accession>
<protein>
    <submittedName>
        <fullName evidence="8">Winged helix-turn-helix transcriptional regulator</fullName>
    </submittedName>
</protein>
<evidence type="ECO:0000256" key="3">
    <source>
        <dbReference type="ARBA" id="ARBA00022898"/>
    </source>
</evidence>
<keyword evidence="3" id="KW-0663">Pyridoxal phosphate</keyword>
<organism evidence="8 9">
    <name type="scientific">Bacillus wiedmannii</name>
    <dbReference type="NCBI Taxonomy" id="1890302"/>
    <lineage>
        <taxon>Bacteria</taxon>
        <taxon>Bacillati</taxon>
        <taxon>Bacillota</taxon>
        <taxon>Bacilli</taxon>
        <taxon>Bacillales</taxon>
        <taxon>Bacillaceae</taxon>
        <taxon>Bacillus</taxon>
        <taxon>Bacillus cereus group</taxon>
    </lineage>
</organism>
<keyword evidence="4" id="KW-0805">Transcription regulation</keyword>
<dbReference type="GO" id="GO:0003677">
    <property type="term" value="F:DNA binding"/>
    <property type="evidence" value="ECO:0007669"/>
    <property type="project" value="UniProtKB-KW"/>
</dbReference>
<evidence type="ECO:0000313" key="9">
    <source>
        <dbReference type="Proteomes" id="UP000305222"/>
    </source>
</evidence>
<dbReference type="CDD" id="cd07377">
    <property type="entry name" value="WHTH_GntR"/>
    <property type="match status" value="1"/>
</dbReference>
<evidence type="ECO:0000256" key="6">
    <source>
        <dbReference type="ARBA" id="ARBA00023163"/>
    </source>
</evidence>
<dbReference type="Gene3D" id="1.10.10.10">
    <property type="entry name" value="Winged helix-like DNA-binding domain superfamily/Winged helix DNA-binding domain"/>
    <property type="match status" value="1"/>
</dbReference>
<dbReference type="PROSITE" id="PS50949">
    <property type="entry name" value="HTH_GNTR"/>
    <property type="match status" value="1"/>
</dbReference>
<evidence type="ECO:0000256" key="2">
    <source>
        <dbReference type="ARBA" id="ARBA00022576"/>
    </source>
</evidence>
<dbReference type="PANTHER" id="PTHR46577:SF1">
    <property type="entry name" value="HTH-TYPE TRANSCRIPTIONAL REGULATORY PROTEIN GABR"/>
    <property type="match status" value="1"/>
</dbReference>
<evidence type="ECO:0000256" key="4">
    <source>
        <dbReference type="ARBA" id="ARBA00023015"/>
    </source>
</evidence>
<dbReference type="InterPro" id="IPR051446">
    <property type="entry name" value="HTH_trans_reg/aminotransferase"/>
</dbReference>
<gene>
    <name evidence="8" type="ORF">FC699_28090</name>
</gene>
<name>A0A4U3AKA1_9BACI</name>
<dbReference type="Pfam" id="PF00392">
    <property type="entry name" value="GntR"/>
    <property type="match status" value="1"/>
</dbReference>
<comment type="cofactor">
    <cofactor evidence="1">
        <name>pyridoxal 5'-phosphate</name>
        <dbReference type="ChEBI" id="CHEBI:597326"/>
    </cofactor>
</comment>
<feature type="domain" description="HTH gntR-type" evidence="7">
    <location>
        <begin position="1"/>
        <end position="59"/>
    </location>
</feature>
<evidence type="ECO:0000256" key="1">
    <source>
        <dbReference type="ARBA" id="ARBA00001933"/>
    </source>
</evidence>
<dbReference type="AlphaFoldDB" id="A0A4U3AKA1"/>
<dbReference type="GO" id="GO:0008483">
    <property type="term" value="F:transaminase activity"/>
    <property type="evidence" value="ECO:0007669"/>
    <property type="project" value="UniProtKB-KW"/>
</dbReference>
<dbReference type="InterPro" id="IPR036390">
    <property type="entry name" value="WH_DNA-bd_sf"/>
</dbReference>
<evidence type="ECO:0000313" key="8">
    <source>
        <dbReference type="EMBL" id="TKI88388.1"/>
    </source>
</evidence>
<keyword evidence="2" id="KW-0032">Aminotransferase</keyword>
<proteinExistence type="predicted"/>